<dbReference type="Pfam" id="PF01047">
    <property type="entry name" value="MarR"/>
    <property type="match status" value="1"/>
</dbReference>
<dbReference type="Gene3D" id="1.10.10.10">
    <property type="entry name" value="Winged helix-like DNA-binding domain superfamily/Winged helix DNA-binding domain"/>
    <property type="match status" value="1"/>
</dbReference>
<dbReference type="RefSeq" id="WP_376983146.1">
    <property type="nucleotide sequence ID" value="NZ_JBHLSV010000040.1"/>
</dbReference>
<evidence type="ECO:0000313" key="2">
    <source>
        <dbReference type="EMBL" id="MFC0676101.1"/>
    </source>
</evidence>
<reference evidence="2 3" key="1">
    <citation type="submission" date="2024-09" db="EMBL/GenBank/DDBJ databases">
        <authorList>
            <person name="Sun Q."/>
            <person name="Mori K."/>
        </authorList>
    </citation>
    <scope>NUCLEOTIDE SEQUENCE [LARGE SCALE GENOMIC DNA]</scope>
    <source>
        <strain evidence="2 3">CICC 10874</strain>
    </source>
</reference>
<dbReference type="InterPro" id="IPR000835">
    <property type="entry name" value="HTH_MarR-typ"/>
</dbReference>
<gene>
    <name evidence="2" type="ORF">ACFFF6_19290</name>
</gene>
<evidence type="ECO:0000259" key="1">
    <source>
        <dbReference type="SMART" id="SM00347"/>
    </source>
</evidence>
<organism evidence="2 3">
    <name type="scientific">Brachybacterium hainanense</name>
    <dbReference type="NCBI Taxonomy" id="1541174"/>
    <lineage>
        <taxon>Bacteria</taxon>
        <taxon>Bacillati</taxon>
        <taxon>Actinomycetota</taxon>
        <taxon>Actinomycetes</taxon>
        <taxon>Micrococcales</taxon>
        <taxon>Dermabacteraceae</taxon>
        <taxon>Brachybacterium</taxon>
    </lineage>
</organism>
<sequence length="150" mass="16522">MASSSENDLGDLADLILNVGRLVRARTPTGGDIVELTETERHVMRIVDLHPGSSPSEIADLSRLQRSNVSTALRTLEDKGMVDRRPTSGRSIAVTPTERAHENLRQLQAAWADELRGIITTPASREAVTRCIEVLAQMEQHLIRPPADPR</sequence>
<dbReference type="EMBL" id="JBHLSV010000040">
    <property type="protein sequence ID" value="MFC0676101.1"/>
    <property type="molecule type" value="Genomic_DNA"/>
</dbReference>
<name>A0ABV6RGH8_9MICO</name>
<feature type="domain" description="HTH marR-type" evidence="1">
    <location>
        <begin position="29"/>
        <end position="127"/>
    </location>
</feature>
<protein>
    <submittedName>
        <fullName evidence="2">MarR family winged helix-turn-helix transcriptional regulator</fullName>
    </submittedName>
</protein>
<proteinExistence type="predicted"/>
<keyword evidence="3" id="KW-1185">Reference proteome</keyword>
<dbReference type="SUPFAM" id="SSF46785">
    <property type="entry name" value="Winged helix' DNA-binding domain"/>
    <property type="match status" value="1"/>
</dbReference>
<dbReference type="InterPro" id="IPR036388">
    <property type="entry name" value="WH-like_DNA-bd_sf"/>
</dbReference>
<accession>A0ABV6RGH8</accession>
<dbReference type="Proteomes" id="UP001589793">
    <property type="component" value="Unassembled WGS sequence"/>
</dbReference>
<evidence type="ECO:0000313" key="3">
    <source>
        <dbReference type="Proteomes" id="UP001589793"/>
    </source>
</evidence>
<comment type="caution">
    <text evidence="2">The sequence shown here is derived from an EMBL/GenBank/DDBJ whole genome shotgun (WGS) entry which is preliminary data.</text>
</comment>
<dbReference type="InterPro" id="IPR036390">
    <property type="entry name" value="WH_DNA-bd_sf"/>
</dbReference>
<dbReference type="SMART" id="SM00347">
    <property type="entry name" value="HTH_MARR"/>
    <property type="match status" value="1"/>
</dbReference>